<dbReference type="PATRIC" id="fig|1276220.3.peg.167"/>
<sequence>MAVKFIESTDDFNNEIKKEATVVDFYADWCGPCKMLAPIYEQLSNEVTNVNFVKVNTDEQQEIAKKYNIMSIPTLIFFKDGEVVRQNSGFMPKEVLKEFIK</sequence>
<dbReference type="PANTHER" id="PTHR46115">
    <property type="entry name" value="THIOREDOXIN-LIKE PROTEIN 1"/>
    <property type="match status" value="1"/>
</dbReference>
<dbReference type="InterPro" id="IPR017937">
    <property type="entry name" value="Thioredoxin_CS"/>
</dbReference>
<keyword evidence="1" id="KW-0813">Transport</keyword>
<dbReference type="PROSITE" id="PS51352">
    <property type="entry name" value="THIOREDOXIN_2"/>
    <property type="match status" value="1"/>
</dbReference>
<dbReference type="EMBL" id="CP005074">
    <property type="protein sequence ID" value="AGR40843.1"/>
    <property type="molecule type" value="Genomic_DNA"/>
</dbReference>
<reference evidence="10 11" key="1">
    <citation type="journal article" date="2013" name="Genome Biol. Evol.">
        <title>Comparison of metabolic capacities and inference of gene content evolution in mosquito-associated Spiroplasma diminutum and S. taiwanense.</title>
        <authorList>
            <person name="Lo W.S."/>
            <person name="Ku C."/>
            <person name="Chen L.L."/>
            <person name="Chang T.H."/>
            <person name="Kuo C.H."/>
        </authorList>
    </citation>
    <scope>NUCLEOTIDE SEQUENCE [LARGE SCALE GENOMIC DNA]</scope>
    <source>
        <strain evidence="10">CT-1</strain>
    </source>
</reference>
<dbReference type="FunFam" id="3.40.30.10:FF:000001">
    <property type="entry name" value="Thioredoxin"/>
    <property type="match status" value="1"/>
</dbReference>
<dbReference type="HOGENOM" id="CLU_090389_10_4_14"/>
<dbReference type="PIRSF" id="PIRSF000077">
    <property type="entry name" value="Thioredoxin"/>
    <property type="match status" value="1"/>
</dbReference>
<keyword evidence="4 8" id="KW-0676">Redox-active center</keyword>
<evidence type="ECO:0000313" key="10">
    <source>
        <dbReference type="EMBL" id="AGR40843.1"/>
    </source>
</evidence>
<name>S5MAQ7_9MOLU</name>
<dbReference type="SUPFAM" id="SSF52833">
    <property type="entry name" value="Thioredoxin-like"/>
    <property type="match status" value="1"/>
</dbReference>
<comment type="similarity">
    <text evidence="6">Belongs to the thioredoxin family.</text>
</comment>
<dbReference type="eggNOG" id="COG0526">
    <property type="taxonomic scope" value="Bacteria"/>
</dbReference>
<dbReference type="InterPro" id="IPR036249">
    <property type="entry name" value="Thioredoxin-like_sf"/>
</dbReference>
<accession>S5MAQ7</accession>
<evidence type="ECO:0000256" key="5">
    <source>
        <dbReference type="NCBIfam" id="TIGR01068"/>
    </source>
</evidence>
<feature type="active site" description="Nucleophile" evidence="7">
    <location>
        <position position="33"/>
    </location>
</feature>
<gene>
    <name evidence="10" type="primary">trxA</name>
    <name evidence="10" type="ORF">STAIW_v1c01660</name>
</gene>
<dbReference type="Proteomes" id="UP000014984">
    <property type="component" value="Chromosome"/>
</dbReference>
<dbReference type="InterPro" id="IPR005746">
    <property type="entry name" value="Thioredoxin"/>
</dbReference>
<dbReference type="OrthoDB" id="9790390at2"/>
<organism evidence="10 11">
    <name type="scientific">Spiroplasma taiwanense CT-1</name>
    <dbReference type="NCBI Taxonomy" id="1276220"/>
    <lineage>
        <taxon>Bacteria</taxon>
        <taxon>Bacillati</taxon>
        <taxon>Mycoplasmatota</taxon>
        <taxon>Mollicutes</taxon>
        <taxon>Entomoplasmatales</taxon>
        <taxon>Spiroplasmataceae</taxon>
        <taxon>Spiroplasma</taxon>
    </lineage>
</organism>
<feature type="active site" description="Nucleophile" evidence="7">
    <location>
        <position position="30"/>
    </location>
</feature>
<evidence type="ECO:0000256" key="4">
    <source>
        <dbReference type="ARBA" id="ARBA00023284"/>
    </source>
</evidence>
<keyword evidence="11" id="KW-1185">Reference proteome</keyword>
<dbReference type="STRING" id="1276220.STAIW_v1c01660"/>
<keyword evidence="2" id="KW-0249">Electron transport</keyword>
<dbReference type="InterPro" id="IPR013766">
    <property type="entry name" value="Thioredoxin_domain"/>
</dbReference>
<evidence type="ECO:0000313" key="11">
    <source>
        <dbReference type="Proteomes" id="UP000014984"/>
    </source>
</evidence>
<dbReference type="NCBIfam" id="TIGR01068">
    <property type="entry name" value="thioredoxin"/>
    <property type="match status" value="1"/>
</dbReference>
<evidence type="ECO:0000256" key="1">
    <source>
        <dbReference type="ARBA" id="ARBA00022448"/>
    </source>
</evidence>
<dbReference type="Gene3D" id="3.40.30.10">
    <property type="entry name" value="Glutaredoxin"/>
    <property type="match status" value="1"/>
</dbReference>
<feature type="domain" description="Thioredoxin" evidence="9">
    <location>
        <begin position="1"/>
        <end position="101"/>
    </location>
</feature>
<dbReference type="Pfam" id="PF00085">
    <property type="entry name" value="Thioredoxin"/>
    <property type="match status" value="1"/>
</dbReference>
<proteinExistence type="inferred from homology"/>
<evidence type="ECO:0000256" key="2">
    <source>
        <dbReference type="ARBA" id="ARBA00022982"/>
    </source>
</evidence>
<dbReference type="AlphaFoldDB" id="S5MAQ7"/>
<feature type="disulfide bond" description="Redox-active" evidence="8">
    <location>
        <begin position="30"/>
        <end position="33"/>
    </location>
</feature>
<protein>
    <recommendedName>
        <fullName evidence="5 6">Thioredoxin</fullName>
    </recommendedName>
</protein>
<dbReference type="RefSeq" id="WP_020833982.1">
    <property type="nucleotide sequence ID" value="NC_021846.1"/>
</dbReference>
<keyword evidence="3 8" id="KW-1015">Disulfide bond</keyword>
<feature type="site" description="Contributes to redox potential value" evidence="7">
    <location>
        <position position="31"/>
    </location>
</feature>
<dbReference type="PROSITE" id="PS00194">
    <property type="entry name" value="THIOREDOXIN_1"/>
    <property type="match status" value="1"/>
</dbReference>
<dbReference type="PRINTS" id="PR00421">
    <property type="entry name" value="THIOREDOXIN"/>
</dbReference>
<dbReference type="KEGG" id="stai:STAIW_v1c01660"/>
<evidence type="ECO:0000256" key="8">
    <source>
        <dbReference type="PIRSR" id="PIRSR000077-4"/>
    </source>
</evidence>
<evidence type="ECO:0000256" key="6">
    <source>
        <dbReference type="PIRNR" id="PIRNR000077"/>
    </source>
</evidence>
<dbReference type="GO" id="GO:0015035">
    <property type="term" value="F:protein-disulfide reductase activity"/>
    <property type="evidence" value="ECO:0007669"/>
    <property type="project" value="UniProtKB-UniRule"/>
</dbReference>
<feature type="site" description="Contributes to redox potential value" evidence="7">
    <location>
        <position position="32"/>
    </location>
</feature>
<evidence type="ECO:0000256" key="7">
    <source>
        <dbReference type="PIRSR" id="PIRSR000077-1"/>
    </source>
</evidence>
<dbReference type="CDD" id="cd02947">
    <property type="entry name" value="TRX_family"/>
    <property type="match status" value="1"/>
</dbReference>
<evidence type="ECO:0000259" key="9">
    <source>
        <dbReference type="PROSITE" id="PS51352"/>
    </source>
</evidence>
<evidence type="ECO:0000256" key="3">
    <source>
        <dbReference type="ARBA" id="ARBA00023157"/>
    </source>
</evidence>
<feature type="site" description="Deprotonates C-terminal active site Cys" evidence="7">
    <location>
        <position position="24"/>
    </location>
</feature>